<dbReference type="InterPro" id="IPR012165">
    <property type="entry name" value="Cyt_c3_hydrogenase_gsu"/>
</dbReference>
<evidence type="ECO:0000256" key="2">
    <source>
        <dbReference type="PIRSR" id="PIRSR006816-2"/>
    </source>
</evidence>
<dbReference type="EMBL" id="JACXWD010000009">
    <property type="protein sequence ID" value="MBD3867381.1"/>
    <property type="molecule type" value="Genomic_DNA"/>
</dbReference>
<sequence>MAKILKKKTIADKITWYELDAPRIARKRKPGQFVIVRPCEGGERIPLTIADADPEKGSITLVVQEVGKTTAYMGRELEEGGDMLDVVGPLGTATHIPDTPGRILAIAGGLGIAPLYPILKGFKEKGHEVTVILGARSSDLFIMREMTEALVDKVLICTDDGSEGHHGLVTEVEKQLLESGEKFDEIIAIGPAIMMKFCVETARPFQVPITVSLNTIMIDGTGMCGGCRVQYGGADKFVCVDGPEFDGYQVNFDRMMQRQAAYADQEKKAYHDYLCRLEAKAQQIEATEKEGAVS</sequence>
<organism evidence="4 5">
    <name type="scientific">Candidatus Polarisedimenticola svalbardensis</name>
    <dbReference type="NCBI Taxonomy" id="2886004"/>
    <lineage>
        <taxon>Bacteria</taxon>
        <taxon>Pseudomonadati</taxon>
        <taxon>Acidobacteriota</taxon>
        <taxon>Candidatus Polarisedimenticolia</taxon>
        <taxon>Candidatus Polarisedimenticolales</taxon>
        <taxon>Candidatus Polarisedimenticolaceae</taxon>
        <taxon>Candidatus Polarisedimenticola</taxon>
    </lineage>
</organism>
<dbReference type="Gene3D" id="2.40.30.10">
    <property type="entry name" value="Translation factors"/>
    <property type="match status" value="1"/>
</dbReference>
<dbReference type="SUPFAM" id="SSF63380">
    <property type="entry name" value="Riboflavin synthase domain-like"/>
    <property type="match status" value="1"/>
</dbReference>
<evidence type="ECO:0000313" key="4">
    <source>
        <dbReference type="EMBL" id="MBD3867381.1"/>
    </source>
</evidence>
<keyword evidence="2" id="KW-0411">Iron-sulfur</keyword>
<accession>A0A8J7C2B7</accession>
<keyword evidence="2" id="KW-0479">Metal-binding</keyword>
<protein>
    <submittedName>
        <fullName evidence="4">Sulfide/dihydroorotate dehydrogenase-like FAD/NAD-binding protein</fullName>
    </submittedName>
</protein>
<dbReference type="PANTHER" id="PTHR43513:SF3">
    <property type="entry name" value="DIHYDROOROTATE DEHYDROGENASE B (NAD(+)), ELECTRON TRANSFER SUBUNIT-RELATED"/>
    <property type="match status" value="1"/>
</dbReference>
<dbReference type="Proteomes" id="UP000648239">
    <property type="component" value="Unassembled WGS sequence"/>
</dbReference>
<dbReference type="InterPro" id="IPR017927">
    <property type="entry name" value="FAD-bd_FR_type"/>
</dbReference>
<keyword evidence="2" id="KW-0001">2Fe-2S</keyword>
<dbReference type="GO" id="GO:0006221">
    <property type="term" value="P:pyrimidine nucleotide biosynthetic process"/>
    <property type="evidence" value="ECO:0007669"/>
    <property type="project" value="InterPro"/>
</dbReference>
<proteinExistence type="predicted"/>
<dbReference type="Gene3D" id="3.40.50.80">
    <property type="entry name" value="Nucleotide-binding domain of ferredoxin-NADP reductase (FNR) module"/>
    <property type="match status" value="1"/>
</dbReference>
<dbReference type="PIRSF" id="PIRSF006816">
    <property type="entry name" value="Cyc3_hyd_g"/>
    <property type="match status" value="1"/>
</dbReference>
<dbReference type="GO" id="GO:0051537">
    <property type="term" value="F:2 iron, 2 sulfur cluster binding"/>
    <property type="evidence" value="ECO:0007669"/>
    <property type="project" value="UniProtKB-KW"/>
</dbReference>
<dbReference type="SUPFAM" id="SSF52343">
    <property type="entry name" value="Ferredoxin reductase-like, C-terminal NADP-linked domain"/>
    <property type="match status" value="1"/>
</dbReference>
<feature type="binding site" evidence="2">
    <location>
        <position position="239"/>
    </location>
    <ligand>
        <name>[2Fe-2S] cluster</name>
        <dbReference type="ChEBI" id="CHEBI:190135"/>
    </ligand>
</feature>
<dbReference type="PRINTS" id="PR00406">
    <property type="entry name" value="CYTB5RDTASE"/>
</dbReference>
<evidence type="ECO:0000259" key="3">
    <source>
        <dbReference type="PROSITE" id="PS51384"/>
    </source>
</evidence>
<comment type="cofactor">
    <cofactor evidence="2">
        <name>[2Fe-2S] cluster</name>
        <dbReference type="ChEBI" id="CHEBI:190135"/>
    </cofactor>
    <text evidence="2">Binds 1 [2Fe-2S] cluster per subunit.</text>
</comment>
<reference evidence="4 5" key="1">
    <citation type="submission" date="2020-08" db="EMBL/GenBank/DDBJ databases">
        <title>Acidobacteriota in marine sediments use diverse sulfur dissimilation pathways.</title>
        <authorList>
            <person name="Wasmund K."/>
        </authorList>
    </citation>
    <scope>NUCLEOTIDE SEQUENCE [LARGE SCALE GENOMIC DNA]</scope>
    <source>
        <strain evidence="4">MAG AM4</strain>
    </source>
</reference>
<feature type="binding site" evidence="1">
    <location>
        <begin position="62"/>
        <end position="64"/>
    </location>
    <ligand>
        <name>FAD</name>
        <dbReference type="ChEBI" id="CHEBI:57692"/>
    </ligand>
</feature>
<evidence type="ECO:0000313" key="5">
    <source>
        <dbReference type="Proteomes" id="UP000648239"/>
    </source>
</evidence>
<dbReference type="InterPro" id="IPR039261">
    <property type="entry name" value="FNR_nucleotide-bd"/>
</dbReference>
<dbReference type="Pfam" id="PF10418">
    <property type="entry name" value="DHODB_Fe-S_bind"/>
    <property type="match status" value="1"/>
</dbReference>
<dbReference type="InterPro" id="IPR001433">
    <property type="entry name" value="OxRdtase_FAD/NAD-bd"/>
</dbReference>
<keyword evidence="2" id="KW-0408">Iron</keyword>
<dbReference type="PROSITE" id="PS51384">
    <property type="entry name" value="FAD_FR"/>
    <property type="match status" value="1"/>
</dbReference>
<comment type="caution">
    <text evidence="4">The sequence shown here is derived from an EMBL/GenBank/DDBJ whole genome shotgun (WGS) entry which is preliminary data.</text>
</comment>
<dbReference type="PANTHER" id="PTHR43513">
    <property type="entry name" value="DIHYDROOROTATE DEHYDROGENASE B (NAD(+)), ELECTRON TRANSFER SUBUNIT"/>
    <property type="match status" value="1"/>
</dbReference>
<gene>
    <name evidence="4" type="ORF">IFK94_04565</name>
</gene>
<dbReference type="InterPro" id="IPR017938">
    <property type="entry name" value="Riboflavin_synthase-like_b-brl"/>
</dbReference>
<comment type="cofactor">
    <cofactor evidence="1">
        <name>FAD</name>
        <dbReference type="ChEBI" id="CHEBI:57692"/>
    </cofactor>
    <text evidence="1">Binds 1 FAD per subunit.</text>
</comment>
<keyword evidence="1" id="KW-0285">Flavoprotein</keyword>
<feature type="binding site" evidence="2">
    <location>
        <position position="227"/>
    </location>
    <ligand>
        <name>[2Fe-2S] cluster</name>
        <dbReference type="ChEBI" id="CHEBI:190135"/>
    </ligand>
</feature>
<dbReference type="GO" id="GO:0016491">
    <property type="term" value="F:oxidoreductase activity"/>
    <property type="evidence" value="ECO:0007669"/>
    <property type="project" value="InterPro"/>
</dbReference>
<dbReference type="GO" id="GO:0046872">
    <property type="term" value="F:metal ion binding"/>
    <property type="evidence" value="ECO:0007669"/>
    <property type="project" value="UniProtKB-KW"/>
</dbReference>
<keyword evidence="1" id="KW-0274">FAD</keyword>
<feature type="domain" description="FAD-binding FR-type" evidence="3">
    <location>
        <begin position="1"/>
        <end position="96"/>
    </location>
</feature>
<dbReference type="Pfam" id="PF00175">
    <property type="entry name" value="NAD_binding_1"/>
    <property type="match status" value="1"/>
</dbReference>
<dbReference type="AlphaFoldDB" id="A0A8J7C2B7"/>
<name>A0A8J7C2B7_9BACT</name>
<feature type="binding site" evidence="2">
    <location>
        <position position="224"/>
    </location>
    <ligand>
        <name>[2Fe-2S] cluster</name>
        <dbReference type="ChEBI" id="CHEBI:190135"/>
    </ligand>
</feature>
<evidence type="ECO:0000256" key="1">
    <source>
        <dbReference type="PIRSR" id="PIRSR006816-1"/>
    </source>
</evidence>
<dbReference type="InterPro" id="IPR050353">
    <property type="entry name" value="PyrK_electron_transfer"/>
</dbReference>
<dbReference type="NCBIfam" id="NF004862">
    <property type="entry name" value="PRK06222.1"/>
    <property type="match status" value="1"/>
</dbReference>
<dbReference type="InterPro" id="IPR019480">
    <property type="entry name" value="Dihydroorotate_DH_Fe-S-bd"/>
</dbReference>
<dbReference type="GO" id="GO:0050660">
    <property type="term" value="F:flavin adenine dinucleotide binding"/>
    <property type="evidence" value="ECO:0007669"/>
    <property type="project" value="InterPro"/>
</dbReference>
<dbReference type="CDD" id="cd06219">
    <property type="entry name" value="DHOD_e_trans_like1"/>
    <property type="match status" value="1"/>
</dbReference>